<evidence type="ECO:0000313" key="1">
    <source>
        <dbReference type="EMBL" id="MFE8698286.1"/>
    </source>
</evidence>
<gene>
    <name evidence="1" type="ORF">ACFYKT_18340</name>
</gene>
<name>A0ABW6K284_9BACI</name>
<dbReference type="RefSeq" id="WP_389222533.1">
    <property type="nucleotide sequence ID" value="NZ_JBIACJ010000012.1"/>
</dbReference>
<dbReference type="EMBL" id="JBIACJ010000012">
    <property type="protein sequence ID" value="MFE8698286.1"/>
    <property type="molecule type" value="Genomic_DNA"/>
</dbReference>
<reference evidence="1 2" key="1">
    <citation type="submission" date="2024-08" db="EMBL/GenBank/DDBJ databases">
        <title>Two novel Cytobacillus novel species.</title>
        <authorList>
            <person name="Liu G."/>
        </authorList>
    </citation>
    <scope>NUCLEOTIDE SEQUENCE [LARGE SCALE GENOMIC DNA]</scope>
    <source>
        <strain evidence="1 2">FJAT-53684</strain>
    </source>
</reference>
<dbReference type="Proteomes" id="UP001601058">
    <property type="component" value="Unassembled WGS sequence"/>
</dbReference>
<sequence>MNILVDRTRMKYRNARERDCYNIMDIEYHLKALAWEGLIWCLQEMPDKSKAEGILIKYYLNEYRENQVYDDISSPLYSSQ</sequence>
<evidence type="ECO:0000313" key="2">
    <source>
        <dbReference type="Proteomes" id="UP001601058"/>
    </source>
</evidence>
<proteinExistence type="predicted"/>
<keyword evidence="2" id="KW-1185">Reference proteome</keyword>
<protein>
    <submittedName>
        <fullName evidence="1">Uncharacterized protein</fullName>
    </submittedName>
</protein>
<comment type="caution">
    <text evidence="1">The sequence shown here is derived from an EMBL/GenBank/DDBJ whole genome shotgun (WGS) entry which is preliminary data.</text>
</comment>
<organism evidence="1 2">
    <name type="scientific">Cytobacillus mangrovibacter</name>
    <dbReference type="NCBI Taxonomy" id="3299024"/>
    <lineage>
        <taxon>Bacteria</taxon>
        <taxon>Bacillati</taxon>
        <taxon>Bacillota</taxon>
        <taxon>Bacilli</taxon>
        <taxon>Bacillales</taxon>
        <taxon>Bacillaceae</taxon>
        <taxon>Cytobacillus</taxon>
    </lineage>
</organism>
<accession>A0ABW6K284</accession>